<feature type="repeat" description="ANK" evidence="3">
    <location>
        <begin position="922"/>
        <end position="954"/>
    </location>
</feature>
<keyword evidence="1" id="KW-0677">Repeat</keyword>
<dbReference type="InterPro" id="IPR002110">
    <property type="entry name" value="Ankyrin_rpt"/>
</dbReference>
<dbReference type="PANTHER" id="PTHR24198:SF165">
    <property type="entry name" value="ANKYRIN REPEAT-CONTAINING PROTEIN-RELATED"/>
    <property type="match status" value="1"/>
</dbReference>
<keyword evidence="2 3" id="KW-0040">ANK repeat</keyword>
<sequence>MSSGSLTHDSYHVGWICALPKEQTAATAMLDKRHDDLPKTANDPNTYTLGSVGRHNIVIACLPKGKIGLVPAATVAAHLVSTFPSIKFGLMVGIGGGIPPKVRLGDVVVSTPIGTFPGVVQWDFGKAKEGGNFERTGALNNPPTSLLTALTKLETEYELNGSRVPDYLEEMRANWPRIAAKYLKSDSLQDVLFKASYPHVDESPEDYESDDGDGDSEEESCRFCDKTKVVKRRAKEFRVHHGLIASGNQVIKDALFRDRLNKDLGGHVLCVEMEAAGLSQDFPCLIIRGICDYADSHKNKEWQEHAAAAAAAFAKELLVHIQPSDVDGERPVVDILREVRQTASATHQHITRLESRMTKNEDLRILNSLTAIDYTPQQKDFFDRRQPGTGQWFLESPESQKWLEVKQRTLFCPGNPGAGKTILASIIINDLISRFGVKQDVGIAYIYCNFQQHSTQSAEDIIKSLLKQLVQGLSSPPDYVRDLCANGSKISPATLKISWEQFNNVTSLEIHAHDQDIRSYLVGAMSQLPKIVSRNPGLQEEVITKIIEAVDGMFLLARLHLESLRGKRSVKSIRTALKNLETGSQTYDHAYLTAMQRIKGQFHDEEELAMQVLMWITHAMRPLHVRELQTALAVEVASEGLDEDNLPEAEQMVSVCAGLVTIDRERRVIRLVHYTTQEYLERTGETWFPTAHEDMMRICITYLSFKDFVRQSSLFSWHNPLYRTNPLLFYAMDNWGDHSRNAPHLSSEVVDFLECDANVQFASGRSEATRLIGISLTRDWRQSTDGLTGLHLAARFGLEREVEALLQKGFDVDAETPDGETPLWFAIERHHTVVVAQLLERGAAYETSCGLCTPLIHAILGGFEDIVGILINKGASVNEISEDSAFRGYEKYWSPLSVAAEKGNTAITKMLLSSGADPRLPVQNYPLRVAVAKGYDSIVKMLLESGADPEFKSFSENTPLASASIGGHETTAKILLDSGAHVDGRSLEGITPLMCAYEQPGKEMFKLLLQSGADIAARDNDGQTPLVHQAKHGSKLGLKTLLENGADTEAKAYYGDTSLVIATQRLDEAKVRVLLEYGADSEARDKNGQTPLMLSCQNNYEPMIKLLLEHGANTEARDNDGQTPLVLSCRRQNVHEEVVKLLLEYSADTNARDKNGQTPFILSCQNGHEAIVKLLHEHGADTEDRDKDGQTPLVVSCRNGHEMIVKLLVKYGANVAAQNHCGETPLVFAARELRGMMAWMLYAPSKSYPHPLTIVPGIKESGSMVAILVRKDRSTMRKDQVYIRSRLSVVIDEGFDPVLVTLLDNGPELDFEHEPRQLDKLSLGSFDIIVRSGASVTFRNWAYWDAGPMILRRRFNVLNLLLENGAEMGRGFAWDILQ</sequence>
<dbReference type="SUPFAM" id="SSF48403">
    <property type="entry name" value="Ankyrin repeat"/>
    <property type="match status" value="2"/>
</dbReference>
<accession>A0A8H4X654</accession>
<name>A0A8H4X654_9HYPO</name>
<evidence type="ECO:0000259" key="5">
    <source>
        <dbReference type="Pfam" id="PF24883"/>
    </source>
</evidence>
<dbReference type="OrthoDB" id="448455at2759"/>
<keyword evidence="7" id="KW-1185">Reference proteome</keyword>
<dbReference type="PROSITE" id="PS50297">
    <property type="entry name" value="ANK_REP_REGION"/>
    <property type="match status" value="11"/>
</dbReference>
<feature type="repeat" description="ANK" evidence="3">
    <location>
        <begin position="988"/>
        <end position="1020"/>
    </location>
</feature>
<dbReference type="SUPFAM" id="SSF53167">
    <property type="entry name" value="Purine and uridine phosphorylases"/>
    <property type="match status" value="1"/>
</dbReference>
<feature type="repeat" description="ANK" evidence="3">
    <location>
        <begin position="1054"/>
        <end position="1086"/>
    </location>
</feature>
<dbReference type="Gene3D" id="3.40.50.1580">
    <property type="entry name" value="Nucleoside phosphorylase domain"/>
    <property type="match status" value="1"/>
</dbReference>
<dbReference type="Pfam" id="PF12796">
    <property type="entry name" value="Ank_2"/>
    <property type="match status" value="3"/>
</dbReference>
<proteinExistence type="predicted"/>
<feature type="repeat" description="ANK" evidence="3">
    <location>
        <begin position="1087"/>
        <end position="1119"/>
    </location>
</feature>
<dbReference type="PROSITE" id="PS50088">
    <property type="entry name" value="ANK_REPEAT"/>
    <property type="match status" value="12"/>
</dbReference>
<dbReference type="GO" id="GO:0009116">
    <property type="term" value="P:nucleoside metabolic process"/>
    <property type="evidence" value="ECO:0007669"/>
    <property type="project" value="InterPro"/>
</dbReference>
<dbReference type="Gene3D" id="1.25.40.20">
    <property type="entry name" value="Ankyrin repeat-containing domain"/>
    <property type="match status" value="4"/>
</dbReference>
<feature type="repeat" description="ANK" evidence="3">
    <location>
        <begin position="1155"/>
        <end position="1187"/>
    </location>
</feature>
<feature type="domain" description="Nephrocystin 3-like N-terminal" evidence="5">
    <location>
        <begin position="388"/>
        <end position="505"/>
    </location>
</feature>
<dbReference type="Pfam" id="PF00023">
    <property type="entry name" value="Ank"/>
    <property type="match status" value="1"/>
</dbReference>
<dbReference type="EMBL" id="JABEXW010000545">
    <property type="protein sequence ID" value="KAF4962386.1"/>
    <property type="molecule type" value="Genomic_DNA"/>
</dbReference>
<dbReference type="Proteomes" id="UP000622797">
    <property type="component" value="Unassembled WGS sequence"/>
</dbReference>
<dbReference type="InterPro" id="IPR056884">
    <property type="entry name" value="NPHP3-like_N"/>
</dbReference>
<protein>
    <recommendedName>
        <fullName evidence="8">Nucleoside phosphorylase domain-containing protein</fullName>
    </recommendedName>
</protein>
<evidence type="ECO:0008006" key="8">
    <source>
        <dbReference type="Google" id="ProtNLM"/>
    </source>
</evidence>
<feature type="repeat" description="ANK" evidence="3">
    <location>
        <begin position="785"/>
        <end position="817"/>
    </location>
</feature>
<dbReference type="InterPro" id="IPR035994">
    <property type="entry name" value="Nucleoside_phosphorylase_sf"/>
</dbReference>
<feature type="repeat" description="ANK" evidence="3">
    <location>
        <begin position="891"/>
        <end position="923"/>
    </location>
</feature>
<feature type="repeat" description="ANK" evidence="3">
    <location>
        <begin position="955"/>
        <end position="987"/>
    </location>
</feature>
<feature type="repeat" description="ANK" evidence="3">
    <location>
        <begin position="818"/>
        <end position="843"/>
    </location>
</feature>
<comment type="caution">
    <text evidence="6">The sequence shown here is derived from an EMBL/GenBank/DDBJ whole genome shotgun (WGS) entry which is preliminary data.</text>
</comment>
<evidence type="ECO:0000259" key="4">
    <source>
        <dbReference type="Pfam" id="PF22939"/>
    </source>
</evidence>
<evidence type="ECO:0000256" key="2">
    <source>
        <dbReference type="ARBA" id="ARBA00023043"/>
    </source>
</evidence>
<dbReference type="SMART" id="SM00248">
    <property type="entry name" value="ANK"/>
    <property type="match status" value="14"/>
</dbReference>
<feature type="repeat" description="ANK" evidence="3">
    <location>
        <begin position="1120"/>
        <end position="1154"/>
    </location>
</feature>
<dbReference type="Pfam" id="PF13857">
    <property type="entry name" value="Ank_5"/>
    <property type="match status" value="1"/>
</dbReference>
<evidence type="ECO:0000313" key="6">
    <source>
        <dbReference type="EMBL" id="KAF4962386.1"/>
    </source>
</evidence>
<dbReference type="InterPro" id="IPR036770">
    <property type="entry name" value="Ankyrin_rpt-contain_sf"/>
</dbReference>
<dbReference type="Pfam" id="PF22939">
    <property type="entry name" value="WHD_GPIID"/>
    <property type="match status" value="1"/>
</dbReference>
<evidence type="ECO:0000256" key="3">
    <source>
        <dbReference type="PROSITE-ProRule" id="PRU00023"/>
    </source>
</evidence>
<dbReference type="SUPFAM" id="SSF52540">
    <property type="entry name" value="P-loop containing nucleoside triphosphate hydrolases"/>
    <property type="match status" value="1"/>
</dbReference>
<feature type="domain" description="GPI inositol-deacylase winged helix" evidence="4">
    <location>
        <begin position="606"/>
        <end position="682"/>
    </location>
</feature>
<dbReference type="GO" id="GO:0003824">
    <property type="term" value="F:catalytic activity"/>
    <property type="evidence" value="ECO:0007669"/>
    <property type="project" value="InterPro"/>
</dbReference>
<gene>
    <name evidence="6" type="ORF">FSARC_9530</name>
</gene>
<reference evidence="6" key="1">
    <citation type="journal article" date="2020" name="BMC Genomics">
        <title>Correction to: Identification and distribution of gene clusters required for synthesis of sphingolipid metabolism inhibitors in diverse species of the filamentous fungus Fusarium.</title>
        <authorList>
            <person name="Kim H.S."/>
            <person name="Lohmar J.M."/>
            <person name="Busman M."/>
            <person name="Brown D.W."/>
            <person name="Naumann T.A."/>
            <person name="Divon H.H."/>
            <person name="Lysoe E."/>
            <person name="Uhlig S."/>
            <person name="Proctor R.H."/>
        </authorList>
    </citation>
    <scope>NUCLEOTIDE SEQUENCE</scope>
    <source>
        <strain evidence="6">NRRL 20472</strain>
    </source>
</reference>
<reference evidence="6" key="2">
    <citation type="submission" date="2020-05" db="EMBL/GenBank/DDBJ databases">
        <authorList>
            <person name="Kim H.-S."/>
            <person name="Proctor R.H."/>
            <person name="Brown D.W."/>
        </authorList>
    </citation>
    <scope>NUCLEOTIDE SEQUENCE</scope>
    <source>
        <strain evidence="6">NRRL 20472</strain>
    </source>
</reference>
<feature type="repeat" description="ANK" evidence="3">
    <location>
        <begin position="1188"/>
        <end position="1220"/>
    </location>
</feature>
<evidence type="ECO:0000256" key="1">
    <source>
        <dbReference type="ARBA" id="ARBA00022737"/>
    </source>
</evidence>
<feature type="repeat" description="ANK" evidence="3">
    <location>
        <begin position="1021"/>
        <end position="1053"/>
    </location>
</feature>
<evidence type="ECO:0000313" key="7">
    <source>
        <dbReference type="Proteomes" id="UP000622797"/>
    </source>
</evidence>
<dbReference type="InterPro" id="IPR054471">
    <property type="entry name" value="GPIID_WHD"/>
</dbReference>
<dbReference type="Pfam" id="PF24883">
    <property type="entry name" value="NPHP3_N"/>
    <property type="match status" value="1"/>
</dbReference>
<dbReference type="Gene3D" id="3.40.50.300">
    <property type="entry name" value="P-loop containing nucleotide triphosphate hydrolases"/>
    <property type="match status" value="1"/>
</dbReference>
<organism evidence="6 7">
    <name type="scientific">Fusarium sarcochroum</name>
    <dbReference type="NCBI Taxonomy" id="1208366"/>
    <lineage>
        <taxon>Eukaryota</taxon>
        <taxon>Fungi</taxon>
        <taxon>Dikarya</taxon>
        <taxon>Ascomycota</taxon>
        <taxon>Pezizomycotina</taxon>
        <taxon>Sordariomycetes</taxon>
        <taxon>Hypocreomycetidae</taxon>
        <taxon>Hypocreales</taxon>
        <taxon>Nectriaceae</taxon>
        <taxon>Fusarium</taxon>
        <taxon>Fusarium lateritium species complex</taxon>
    </lineage>
</organism>
<dbReference type="PANTHER" id="PTHR24198">
    <property type="entry name" value="ANKYRIN REPEAT AND PROTEIN KINASE DOMAIN-CONTAINING PROTEIN"/>
    <property type="match status" value="1"/>
</dbReference>
<dbReference type="InterPro" id="IPR027417">
    <property type="entry name" value="P-loop_NTPase"/>
</dbReference>